<protein>
    <submittedName>
        <fullName evidence="2">Enoyl-CoA hydratase/isomerase family protein</fullName>
    </submittedName>
</protein>
<dbReference type="SUPFAM" id="SSF52096">
    <property type="entry name" value="ClpP/crotonase"/>
    <property type="match status" value="1"/>
</dbReference>
<dbReference type="Proteomes" id="UP001324287">
    <property type="component" value="Chromosome"/>
</dbReference>
<feature type="compositionally biased region" description="Basic residues" evidence="1">
    <location>
        <begin position="227"/>
        <end position="241"/>
    </location>
</feature>
<reference evidence="2 3" key="1">
    <citation type="submission" date="2023-12" db="EMBL/GenBank/DDBJ databases">
        <title>Blastococcus brunescens sp. nov., an actonobacterium isolated from sandstone collected in sahara desert.</title>
        <authorList>
            <person name="Gtari M."/>
            <person name="Ghodhbane F."/>
        </authorList>
    </citation>
    <scope>NUCLEOTIDE SEQUENCE [LARGE SCALE GENOMIC DNA]</scope>
    <source>
        <strain evidence="2 3">BMG 8361</strain>
    </source>
</reference>
<name>A0ABZ1B3E6_9ACTN</name>
<feature type="region of interest" description="Disordered" evidence="1">
    <location>
        <begin position="216"/>
        <end position="241"/>
    </location>
</feature>
<sequence length="241" mass="25876">MSSTIRWEQDADGVVTLTLDDPSSSANTMNDAYVASMGETVDRLEREKESVRGVVLTSAKKTFFAGGNLGSLIQAAPERSDEVLAQVTLVKSQLRRLETLGLPVAAAINGAALGGGLEIALACHHRVVLDDPKVKLGFPEVTLGLLPGGGGIVRSVRLLGLTTALLELLLQGQQIRPDKALKLGLIHETAADRDELIARARAWVLANETAQQPYDVTGYKVPGGTPPRRRWRARCPPSRRT</sequence>
<dbReference type="EMBL" id="CP141261">
    <property type="protein sequence ID" value="WRL65264.1"/>
    <property type="molecule type" value="Genomic_DNA"/>
</dbReference>
<dbReference type="Gene3D" id="3.90.226.10">
    <property type="entry name" value="2-enoyl-CoA Hydratase, Chain A, domain 1"/>
    <property type="match status" value="1"/>
</dbReference>
<keyword evidence="3" id="KW-1185">Reference proteome</keyword>
<dbReference type="InterPro" id="IPR001753">
    <property type="entry name" value="Enoyl-CoA_hydra/iso"/>
</dbReference>
<accession>A0ABZ1B3E6</accession>
<dbReference type="InterPro" id="IPR029045">
    <property type="entry name" value="ClpP/crotonase-like_dom_sf"/>
</dbReference>
<dbReference type="Pfam" id="PF00378">
    <property type="entry name" value="ECH_1"/>
    <property type="match status" value="1"/>
</dbReference>
<proteinExistence type="predicted"/>
<dbReference type="InterPro" id="IPR050136">
    <property type="entry name" value="FA_oxidation_alpha_subunit"/>
</dbReference>
<organism evidence="2 3">
    <name type="scientific">Blastococcus brunescens</name>
    <dbReference type="NCBI Taxonomy" id="1564165"/>
    <lineage>
        <taxon>Bacteria</taxon>
        <taxon>Bacillati</taxon>
        <taxon>Actinomycetota</taxon>
        <taxon>Actinomycetes</taxon>
        <taxon>Geodermatophilales</taxon>
        <taxon>Geodermatophilaceae</taxon>
        <taxon>Blastococcus</taxon>
    </lineage>
</organism>
<dbReference type="PANTHER" id="PTHR43612:SF3">
    <property type="entry name" value="TRIFUNCTIONAL ENZYME SUBUNIT ALPHA, MITOCHONDRIAL"/>
    <property type="match status" value="1"/>
</dbReference>
<dbReference type="PANTHER" id="PTHR43612">
    <property type="entry name" value="TRIFUNCTIONAL ENZYME SUBUNIT ALPHA"/>
    <property type="match status" value="1"/>
</dbReference>
<dbReference type="RefSeq" id="WP_324276588.1">
    <property type="nucleotide sequence ID" value="NZ_CP141261.1"/>
</dbReference>
<evidence type="ECO:0000256" key="1">
    <source>
        <dbReference type="SAM" id="MobiDB-lite"/>
    </source>
</evidence>
<gene>
    <name evidence="2" type="ORF">U6N30_06275</name>
</gene>
<dbReference type="CDD" id="cd06558">
    <property type="entry name" value="crotonase-like"/>
    <property type="match status" value="1"/>
</dbReference>
<evidence type="ECO:0000313" key="2">
    <source>
        <dbReference type="EMBL" id="WRL65264.1"/>
    </source>
</evidence>
<evidence type="ECO:0000313" key="3">
    <source>
        <dbReference type="Proteomes" id="UP001324287"/>
    </source>
</evidence>